<sequence>MMAASKVQSILITGANRGLGLEMVRQLAESPGPARLVFATCRDPDAPKSKDLQELAKKHPKVVTVLQLDATDPCSVKEASNQVGLRLQGGGLNLLVNNAGVLAHGTLQSTSNQDMQDAFNSNVLGPMCVTKEFLPYLRAAARASGQPGMSCRKAAVINISTLLASMASVSQAYAFFPAFSYRVSKAGLNMLNQCGVEEFRKDEILFAVLHPGWVRTQLGGEEADIDAAESVRGMLRVMESLSEKQNGAFLDYQGKSLPW</sequence>
<dbReference type="AlphaFoldDB" id="A0A9D3PLY9"/>
<evidence type="ECO:0000256" key="1">
    <source>
        <dbReference type="RuleBase" id="RU000363"/>
    </source>
</evidence>
<dbReference type="Pfam" id="PF00106">
    <property type="entry name" value="adh_short"/>
    <property type="match status" value="1"/>
</dbReference>
<evidence type="ECO:0000259" key="2">
    <source>
        <dbReference type="SMART" id="SM00822"/>
    </source>
</evidence>
<protein>
    <recommendedName>
        <fullName evidence="2">Ketoreductase domain-containing protein</fullName>
    </recommendedName>
</protein>
<comment type="similarity">
    <text evidence="1">Belongs to the short-chain dehydrogenases/reductases (SDR) family.</text>
</comment>
<dbReference type="PRINTS" id="PR00080">
    <property type="entry name" value="SDRFAMILY"/>
</dbReference>
<name>A0A9D3PLY9_MEGAT</name>
<dbReference type="PANTHER" id="PTHR43544">
    <property type="entry name" value="SHORT-CHAIN DEHYDROGENASE/REDUCTASE"/>
    <property type="match status" value="1"/>
</dbReference>
<proteinExistence type="inferred from homology"/>
<reference evidence="3" key="1">
    <citation type="submission" date="2021-01" db="EMBL/GenBank/DDBJ databases">
        <authorList>
            <person name="Zahm M."/>
            <person name="Roques C."/>
            <person name="Cabau C."/>
            <person name="Klopp C."/>
            <person name="Donnadieu C."/>
            <person name="Jouanno E."/>
            <person name="Lampietro C."/>
            <person name="Louis A."/>
            <person name="Herpin A."/>
            <person name="Echchiki A."/>
            <person name="Berthelot C."/>
            <person name="Parey E."/>
            <person name="Roest-Crollius H."/>
            <person name="Braasch I."/>
            <person name="Postlethwait J."/>
            <person name="Bobe J."/>
            <person name="Montfort J."/>
            <person name="Bouchez O."/>
            <person name="Begum T."/>
            <person name="Mejri S."/>
            <person name="Adams A."/>
            <person name="Chen W.-J."/>
            <person name="Guiguen Y."/>
        </authorList>
    </citation>
    <scope>NUCLEOTIDE SEQUENCE</scope>
    <source>
        <strain evidence="3">YG-15Mar2019-1</strain>
        <tissue evidence="3">Brain</tissue>
    </source>
</reference>
<accession>A0A9D3PLY9</accession>
<dbReference type="Proteomes" id="UP001046870">
    <property type="component" value="Chromosome 19"/>
</dbReference>
<keyword evidence="4" id="KW-1185">Reference proteome</keyword>
<gene>
    <name evidence="3" type="ORF">MATL_G00219620</name>
</gene>
<dbReference type="EMBL" id="JAFDVH010000019">
    <property type="protein sequence ID" value="KAG7460264.1"/>
    <property type="molecule type" value="Genomic_DNA"/>
</dbReference>
<dbReference type="OrthoDB" id="7289984at2759"/>
<dbReference type="InterPro" id="IPR036291">
    <property type="entry name" value="NAD(P)-bd_dom_sf"/>
</dbReference>
<dbReference type="SMART" id="SM00822">
    <property type="entry name" value="PKS_KR"/>
    <property type="match status" value="1"/>
</dbReference>
<dbReference type="InterPro" id="IPR057326">
    <property type="entry name" value="KR_dom"/>
</dbReference>
<evidence type="ECO:0000313" key="4">
    <source>
        <dbReference type="Proteomes" id="UP001046870"/>
    </source>
</evidence>
<comment type="caution">
    <text evidence="3">The sequence shown here is derived from an EMBL/GenBank/DDBJ whole genome shotgun (WGS) entry which is preliminary data.</text>
</comment>
<dbReference type="InterPro" id="IPR051468">
    <property type="entry name" value="Fungal_SecMetab_SDRs"/>
</dbReference>
<dbReference type="CDD" id="cd05325">
    <property type="entry name" value="carb_red_sniffer_like_SDR_c"/>
    <property type="match status" value="1"/>
</dbReference>
<dbReference type="PRINTS" id="PR00081">
    <property type="entry name" value="GDHRDH"/>
</dbReference>
<dbReference type="PANTHER" id="PTHR43544:SF33">
    <property type="entry name" value="C-FACTOR"/>
    <property type="match status" value="1"/>
</dbReference>
<dbReference type="InterPro" id="IPR002347">
    <property type="entry name" value="SDR_fam"/>
</dbReference>
<dbReference type="GO" id="GO:0016491">
    <property type="term" value="F:oxidoreductase activity"/>
    <property type="evidence" value="ECO:0007669"/>
    <property type="project" value="TreeGrafter"/>
</dbReference>
<feature type="domain" description="Ketoreductase" evidence="2">
    <location>
        <begin position="8"/>
        <end position="182"/>
    </location>
</feature>
<organism evidence="3 4">
    <name type="scientific">Megalops atlanticus</name>
    <name type="common">Tarpon</name>
    <name type="synonym">Clupea gigantea</name>
    <dbReference type="NCBI Taxonomy" id="7932"/>
    <lineage>
        <taxon>Eukaryota</taxon>
        <taxon>Metazoa</taxon>
        <taxon>Chordata</taxon>
        <taxon>Craniata</taxon>
        <taxon>Vertebrata</taxon>
        <taxon>Euteleostomi</taxon>
        <taxon>Actinopterygii</taxon>
        <taxon>Neopterygii</taxon>
        <taxon>Teleostei</taxon>
        <taxon>Elopiformes</taxon>
        <taxon>Megalopidae</taxon>
        <taxon>Megalops</taxon>
    </lineage>
</organism>
<dbReference type="GO" id="GO:0005737">
    <property type="term" value="C:cytoplasm"/>
    <property type="evidence" value="ECO:0007669"/>
    <property type="project" value="TreeGrafter"/>
</dbReference>
<dbReference type="SUPFAM" id="SSF51735">
    <property type="entry name" value="NAD(P)-binding Rossmann-fold domains"/>
    <property type="match status" value="1"/>
</dbReference>
<evidence type="ECO:0000313" key="3">
    <source>
        <dbReference type="EMBL" id="KAG7460264.1"/>
    </source>
</evidence>
<dbReference type="Gene3D" id="3.40.50.720">
    <property type="entry name" value="NAD(P)-binding Rossmann-like Domain"/>
    <property type="match status" value="1"/>
</dbReference>